<comment type="caution">
    <text evidence="2">The sequence shown here is derived from an EMBL/GenBank/DDBJ whole genome shotgun (WGS) entry which is preliminary data.</text>
</comment>
<feature type="transmembrane region" description="Helical" evidence="1">
    <location>
        <begin position="415"/>
        <end position="433"/>
    </location>
</feature>
<keyword evidence="1" id="KW-0472">Membrane</keyword>
<sequence length="487" mass="53288">MNAISICLVPWRTTAATQRWLMLAMLALVWIGSAVYAERGFGDGARWTGAILSGYANFLAGMILLAPTLLLAVDARQLRVPRMQHTVLPGLVLYGAMLAAIPTILLVMAGGEWLGVFAIQVMSLTIGFTLGMLPRYFAALLGFVPVLLNVFKLHFAPPHAGNSSFYDIVACVALLACVSALCWRRQLRAADPYQQNFGRPLVMQVGANRHGWPGWFVPRDSTRQLLSMPAWMQPVADVSRAGPARVAYSLQIALGGWLLPVTWQSRLMRWLLLLIPTPVIIYLGFASAGWSLRNMLHALLATFDVWVWLLGFVGASLSLVVMMVLQQRWRRDNAELALLALLPGLGNGRPLVWQLLRASMQRMLSIQAILLAILLAVALRERIDALSLCMAILSQLGSAAIVLACALCNFGGVRLPGWSVGVAAGVCYTLLGLDNAYMPLFTRATEPDTLPVLVLISAWIALILALATLAWHGWRGVQRRAHPFMPV</sequence>
<dbReference type="Proteomes" id="UP000651010">
    <property type="component" value="Unassembled WGS sequence"/>
</dbReference>
<dbReference type="EMBL" id="JACZZA010000012">
    <property type="protein sequence ID" value="MBE1162130.1"/>
    <property type="molecule type" value="Genomic_DNA"/>
</dbReference>
<feature type="transmembrane region" description="Helical" evidence="1">
    <location>
        <begin position="385"/>
        <end position="408"/>
    </location>
</feature>
<protein>
    <recommendedName>
        <fullName evidence="4">ABC transporter permease</fullName>
    </recommendedName>
</protein>
<feature type="transmembrane region" description="Helical" evidence="1">
    <location>
        <begin position="85"/>
        <end position="107"/>
    </location>
</feature>
<feature type="transmembrane region" description="Helical" evidence="1">
    <location>
        <begin position="163"/>
        <end position="183"/>
    </location>
</feature>
<proteinExistence type="predicted"/>
<organism evidence="2 3">
    <name type="scientific">Dyella acidiphila</name>
    <dbReference type="NCBI Taxonomy" id="2775866"/>
    <lineage>
        <taxon>Bacteria</taxon>
        <taxon>Pseudomonadati</taxon>
        <taxon>Pseudomonadota</taxon>
        <taxon>Gammaproteobacteria</taxon>
        <taxon>Lysobacterales</taxon>
        <taxon>Rhodanobacteraceae</taxon>
        <taxon>Dyella</taxon>
    </lineage>
</organism>
<dbReference type="RefSeq" id="WP_192556974.1">
    <property type="nucleotide sequence ID" value="NZ_JACZZA010000012.1"/>
</dbReference>
<name>A0ABR9GDL2_9GAMM</name>
<gene>
    <name evidence="2" type="ORF">IGX34_17235</name>
</gene>
<feature type="transmembrane region" description="Helical" evidence="1">
    <location>
        <begin position="137"/>
        <end position="157"/>
    </location>
</feature>
<evidence type="ECO:0008006" key="4">
    <source>
        <dbReference type="Google" id="ProtNLM"/>
    </source>
</evidence>
<feature type="transmembrane region" description="Helical" evidence="1">
    <location>
        <begin position="20"/>
        <end position="37"/>
    </location>
</feature>
<feature type="transmembrane region" description="Helical" evidence="1">
    <location>
        <begin position="453"/>
        <end position="474"/>
    </location>
</feature>
<keyword evidence="1" id="KW-0812">Transmembrane</keyword>
<evidence type="ECO:0000256" key="1">
    <source>
        <dbReference type="SAM" id="Phobius"/>
    </source>
</evidence>
<feature type="transmembrane region" description="Helical" evidence="1">
    <location>
        <begin position="363"/>
        <end position="379"/>
    </location>
</feature>
<reference evidence="2 3" key="1">
    <citation type="submission" date="2020-09" db="EMBL/GenBank/DDBJ databases">
        <title>Dyella sp. 7MK23 isolated from forest soil.</title>
        <authorList>
            <person name="Fu J."/>
        </authorList>
    </citation>
    <scope>NUCLEOTIDE SEQUENCE [LARGE SCALE GENOMIC DNA]</scope>
    <source>
        <strain evidence="2 3">7MK23</strain>
    </source>
</reference>
<keyword evidence="3" id="KW-1185">Reference proteome</keyword>
<accession>A0ABR9GDL2</accession>
<evidence type="ECO:0000313" key="3">
    <source>
        <dbReference type="Proteomes" id="UP000651010"/>
    </source>
</evidence>
<feature type="transmembrane region" description="Helical" evidence="1">
    <location>
        <begin position="305"/>
        <end position="325"/>
    </location>
</feature>
<feature type="transmembrane region" description="Helical" evidence="1">
    <location>
        <begin position="113"/>
        <end position="130"/>
    </location>
</feature>
<evidence type="ECO:0000313" key="2">
    <source>
        <dbReference type="EMBL" id="MBE1162130.1"/>
    </source>
</evidence>
<keyword evidence="1" id="KW-1133">Transmembrane helix</keyword>
<feature type="transmembrane region" description="Helical" evidence="1">
    <location>
        <begin position="267"/>
        <end position="285"/>
    </location>
</feature>
<feature type="transmembrane region" description="Helical" evidence="1">
    <location>
        <begin position="49"/>
        <end position="73"/>
    </location>
</feature>